<keyword evidence="7" id="KW-0812">Transmembrane</keyword>
<keyword evidence="6 7" id="KW-0472">Membrane</keyword>
<dbReference type="SMART" id="SM00387">
    <property type="entry name" value="HATPase_c"/>
    <property type="match status" value="1"/>
</dbReference>
<dbReference type="PANTHER" id="PTHR42713">
    <property type="entry name" value="HISTIDINE KINASE-RELATED"/>
    <property type="match status" value="1"/>
</dbReference>
<dbReference type="SUPFAM" id="SSF55874">
    <property type="entry name" value="ATPase domain of HSP90 chaperone/DNA topoisomerase II/histidine kinase"/>
    <property type="match status" value="1"/>
</dbReference>
<dbReference type="InterPro" id="IPR003660">
    <property type="entry name" value="HAMP_dom"/>
</dbReference>
<dbReference type="GO" id="GO:0000155">
    <property type="term" value="F:phosphorelay sensor kinase activity"/>
    <property type="evidence" value="ECO:0007669"/>
    <property type="project" value="InterPro"/>
</dbReference>
<evidence type="ECO:0000256" key="3">
    <source>
        <dbReference type="ARBA" id="ARBA00022553"/>
    </source>
</evidence>
<dbReference type="OrthoDB" id="9776552at2"/>
<reference evidence="9 10" key="1">
    <citation type="submission" date="2017-10" db="EMBL/GenBank/DDBJ databases">
        <title>Bacillus sp. nov., a halophilic bacterium isolated from a Keqin Lake.</title>
        <authorList>
            <person name="Wang H."/>
        </authorList>
    </citation>
    <scope>NUCLEOTIDE SEQUENCE [LARGE SCALE GENOMIC DNA]</scope>
    <source>
        <strain evidence="9 10">KCTC 13187</strain>
    </source>
</reference>
<dbReference type="PROSITE" id="PS50885">
    <property type="entry name" value="HAMP"/>
    <property type="match status" value="1"/>
</dbReference>
<dbReference type="AlphaFoldDB" id="A0A3A9JXM1"/>
<dbReference type="Pfam" id="PF00672">
    <property type="entry name" value="HAMP"/>
    <property type="match status" value="1"/>
</dbReference>
<name>A0A3A9JXM1_9BACI</name>
<gene>
    <name evidence="9" type="ORF">CR203_19375</name>
</gene>
<organism evidence="9 10">
    <name type="scientific">Salipaludibacillus neizhouensis</name>
    <dbReference type="NCBI Taxonomy" id="885475"/>
    <lineage>
        <taxon>Bacteria</taxon>
        <taxon>Bacillati</taxon>
        <taxon>Bacillota</taxon>
        <taxon>Bacilli</taxon>
        <taxon>Bacillales</taxon>
        <taxon>Bacillaceae</taxon>
    </lineage>
</organism>
<dbReference type="InterPro" id="IPR051552">
    <property type="entry name" value="HptR"/>
</dbReference>
<evidence type="ECO:0000259" key="8">
    <source>
        <dbReference type="PROSITE" id="PS50885"/>
    </source>
</evidence>
<dbReference type="InterPro" id="IPR036890">
    <property type="entry name" value="HATPase_C_sf"/>
</dbReference>
<dbReference type="RefSeq" id="WP_110935950.1">
    <property type="nucleotide sequence ID" value="NZ_KZ614146.1"/>
</dbReference>
<evidence type="ECO:0000256" key="4">
    <source>
        <dbReference type="ARBA" id="ARBA00022679"/>
    </source>
</evidence>
<accession>A0A3A9JXM1</accession>
<evidence type="ECO:0000256" key="6">
    <source>
        <dbReference type="ARBA" id="ARBA00023136"/>
    </source>
</evidence>
<feature type="transmembrane region" description="Helical" evidence="7">
    <location>
        <begin position="15"/>
        <end position="35"/>
    </location>
</feature>
<dbReference type="EMBL" id="PDOE01000013">
    <property type="protein sequence ID" value="RKL65644.1"/>
    <property type="molecule type" value="Genomic_DNA"/>
</dbReference>
<dbReference type="SUPFAM" id="SSF158472">
    <property type="entry name" value="HAMP domain-like"/>
    <property type="match status" value="1"/>
</dbReference>
<dbReference type="SMART" id="SM00304">
    <property type="entry name" value="HAMP"/>
    <property type="match status" value="1"/>
</dbReference>
<keyword evidence="7" id="KW-1133">Transmembrane helix</keyword>
<dbReference type="Pfam" id="PF02518">
    <property type="entry name" value="HATPase_c"/>
    <property type="match status" value="1"/>
</dbReference>
<dbReference type="Gene3D" id="1.10.8.500">
    <property type="entry name" value="HAMP domain in histidine kinase"/>
    <property type="match status" value="1"/>
</dbReference>
<sequence>MKIIALLVSSLRSKLLIMFILLTVFPLIFVGMISYGKSEKLISENAFTAAELQAAQLSQEIDVIFQDALRFTEIGKQEDTMRFLNRTGVDTYEEAKTILSLFAFYREIIPSSKNILDVSITNHEGKTISESKGVFKKDQSELVNLVEKEVNGTSNDIKIETIIVNNIPVISITRPIIWDITYEVIGYITILLDSTVVQEKVENALIGTTGSFFITSSADEQFIFPYMSDSFSSSKNDNSSLKIASFQEDFSDRSIFTVSHTSDVTGWNIVGAAPKKEIMKDANDIRSLIIVSVLSSIMFTITLYYFISSRLIRPIRNLKEKMKQASLGDLDVKVISESSDEIADLGISFNRMITKIKSLLQNSIDEEKKLKIAELRALQAQINPHFLYNTLDTIIWSAEANKGKDVINITKALSHFFRISLSKGRDLITIEEEVKHVENYLIIQKNRYRDILDVTITINEEILNFIILKLTLQPLVENAIYHGIKNKRRKGHVQIDADYDSNGHICFCILDNGIGIKEEDLLNIRDHLDKGQTLNKADGGFGMYNIQERTKLFYGEPFGLTIDSIYGTGTTVCLTIPAKR</sequence>
<evidence type="ECO:0000256" key="1">
    <source>
        <dbReference type="ARBA" id="ARBA00004651"/>
    </source>
</evidence>
<feature type="domain" description="HAMP" evidence="8">
    <location>
        <begin position="309"/>
        <end position="361"/>
    </location>
</feature>
<evidence type="ECO:0000313" key="9">
    <source>
        <dbReference type="EMBL" id="RKL65644.1"/>
    </source>
</evidence>
<proteinExistence type="predicted"/>
<dbReference type="GO" id="GO:0005886">
    <property type="term" value="C:plasma membrane"/>
    <property type="evidence" value="ECO:0007669"/>
    <property type="project" value="UniProtKB-SubCell"/>
</dbReference>
<protein>
    <submittedName>
        <fullName evidence="9">Two-component sensor histidine kinase</fullName>
    </submittedName>
</protein>
<evidence type="ECO:0000313" key="10">
    <source>
        <dbReference type="Proteomes" id="UP000281498"/>
    </source>
</evidence>
<evidence type="ECO:0000256" key="2">
    <source>
        <dbReference type="ARBA" id="ARBA00022475"/>
    </source>
</evidence>
<keyword evidence="2" id="KW-1003">Cell membrane</keyword>
<keyword evidence="4" id="KW-0808">Transferase</keyword>
<comment type="caution">
    <text evidence="9">The sequence shown here is derived from an EMBL/GenBank/DDBJ whole genome shotgun (WGS) entry which is preliminary data.</text>
</comment>
<feature type="transmembrane region" description="Helical" evidence="7">
    <location>
        <begin position="285"/>
        <end position="307"/>
    </location>
</feature>
<evidence type="ECO:0000256" key="7">
    <source>
        <dbReference type="SAM" id="Phobius"/>
    </source>
</evidence>
<dbReference type="Proteomes" id="UP000281498">
    <property type="component" value="Unassembled WGS sequence"/>
</dbReference>
<dbReference type="Gene3D" id="3.30.565.10">
    <property type="entry name" value="Histidine kinase-like ATPase, C-terminal domain"/>
    <property type="match status" value="1"/>
</dbReference>
<dbReference type="InterPro" id="IPR003594">
    <property type="entry name" value="HATPase_dom"/>
</dbReference>
<dbReference type="PANTHER" id="PTHR42713:SF2">
    <property type="entry name" value="TWO-COMPONENT SENSOR KINASE YESM"/>
    <property type="match status" value="1"/>
</dbReference>
<evidence type="ECO:0000256" key="5">
    <source>
        <dbReference type="ARBA" id="ARBA00022777"/>
    </source>
</evidence>
<dbReference type="CDD" id="cd06225">
    <property type="entry name" value="HAMP"/>
    <property type="match status" value="1"/>
</dbReference>
<keyword evidence="10" id="KW-1185">Reference proteome</keyword>
<comment type="subcellular location">
    <subcellularLocation>
        <location evidence="1">Cell membrane</location>
        <topology evidence="1">Multi-pass membrane protein</topology>
    </subcellularLocation>
</comment>
<dbReference type="InterPro" id="IPR010559">
    <property type="entry name" value="Sig_transdc_His_kin_internal"/>
</dbReference>
<keyword evidence="5 9" id="KW-0418">Kinase</keyword>
<dbReference type="Pfam" id="PF06580">
    <property type="entry name" value="His_kinase"/>
    <property type="match status" value="1"/>
</dbReference>
<dbReference type="Gene3D" id="3.30.450.20">
    <property type="entry name" value="PAS domain"/>
    <property type="match status" value="1"/>
</dbReference>
<keyword evidence="3" id="KW-0597">Phosphoprotein</keyword>